<dbReference type="EMBL" id="DYXC01000133">
    <property type="protein sequence ID" value="HJF15431.1"/>
    <property type="molecule type" value="Genomic_DNA"/>
</dbReference>
<accession>A0A921FR34</accession>
<reference evidence="1" key="1">
    <citation type="journal article" date="2021" name="PeerJ">
        <title>Extensive microbial diversity within the chicken gut microbiome revealed by metagenomics and culture.</title>
        <authorList>
            <person name="Gilroy R."/>
            <person name="Ravi A."/>
            <person name="Getino M."/>
            <person name="Pursley I."/>
            <person name="Horton D.L."/>
            <person name="Alikhan N.F."/>
            <person name="Baker D."/>
            <person name="Gharbi K."/>
            <person name="Hall N."/>
            <person name="Watson M."/>
            <person name="Adriaenssens E.M."/>
            <person name="Foster-Nyarko E."/>
            <person name="Jarju S."/>
            <person name="Secka A."/>
            <person name="Antonio M."/>
            <person name="Oren A."/>
            <person name="Chaudhuri R.R."/>
            <person name="La Ragione R."/>
            <person name="Hildebrand F."/>
            <person name="Pallen M.J."/>
        </authorList>
    </citation>
    <scope>NUCLEOTIDE SEQUENCE</scope>
    <source>
        <strain evidence="1">ChiHjej13B12-14962</strain>
    </source>
</reference>
<evidence type="ECO:0000313" key="2">
    <source>
        <dbReference type="Proteomes" id="UP000703315"/>
    </source>
</evidence>
<dbReference type="RefSeq" id="WP_303907540.1">
    <property type="nucleotide sequence ID" value="NZ_DYXC01000133.1"/>
</dbReference>
<evidence type="ECO:0000313" key="1">
    <source>
        <dbReference type="EMBL" id="HJF15431.1"/>
    </source>
</evidence>
<dbReference type="SUPFAM" id="SSF102462">
    <property type="entry name" value="Peptidyl-tRNA hydrolase II"/>
    <property type="match status" value="1"/>
</dbReference>
<dbReference type="AlphaFoldDB" id="A0A921FR34"/>
<gene>
    <name evidence="1" type="ORF">K8V32_11630</name>
</gene>
<name>A0A921FR34_9MICC</name>
<dbReference type="InterPro" id="IPR023476">
    <property type="entry name" value="Pep_tRNA_hydro_II_dom_sf"/>
</dbReference>
<keyword evidence="1" id="KW-0378">Hydrolase</keyword>
<comment type="caution">
    <text evidence="1">The sequence shown here is derived from an EMBL/GenBank/DDBJ whole genome shotgun (WGS) entry which is preliminary data.</text>
</comment>
<reference evidence="1" key="2">
    <citation type="submission" date="2021-09" db="EMBL/GenBank/DDBJ databases">
        <authorList>
            <person name="Gilroy R."/>
        </authorList>
    </citation>
    <scope>NUCLEOTIDE SEQUENCE</scope>
    <source>
        <strain evidence="1">ChiHjej13B12-14962</strain>
    </source>
</reference>
<dbReference type="Proteomes" id="UP000703315">
    <property type="component" value="Unassembled WGS sequence"/>
</dbReference>
<proteinExistence type="predicted"/>
<protein>
    <submittedName>
        <fullName evidence="1">Peptidyl-tRNA hydrolase</fullName>
    </submittedName>
</protein>
<sequence length="233" mass="25736">MSQPVARPEHPDHERPWALQLVIHRNRQDPANHIDVLEAAGSAVVQLLDDPQTTEPNGPWADAVAHWRAGWIRKVARRAENTRWDDVQSLDGVTATSGSAAVRAVVPGPVDSVPAVIKKLQVRGTELPRLHDSVQDNTLVTVELTPHAQLTTGKAAAQVGHATQLAYERLVEQAAAGDSVAQQVLTDWRADDFRIRVTEPIRHDWERAERQIRVMDAGLTEVSGVTETARARW</sequence>
<dbReference type="GO" id="GO:0016787">
    <property type="term" value="F:hydrolase activity"/>
    <property type="evidence" value="ECO:0007669"/>
    <property type="project" value="UniProtKB-KW"/>
</dbReference>
<organism evidence="1 2">
    <name type="scientific">Enteractinococcus helveticum</name>
    <dbReference type="NCBI Taxonomy" id="1837282"/>
    <lineage>
        <taxon>Bacteria</taxon>
        <taxon>Bacillati</taxon>
        <taxon>Actinomycetota</taxon>
        <taxon>Actinomycetes</taxon>
        <taxon>Micrococcales</taxon>
        <taxon>Micrococcaceae</taxon>
    </lineage>
</organism>